<proteinExistence type="predicted"/>
<keyword evidence="1" id="KW-0863">Zinc-finger</keyword>
<keyword evidence="1" id="KW-0479">Metal-binding</keyword>
<evidence type="ECO:0000256" key="2">
    <source>
        <dbReference type="SAM" id="MobiDB-lite"/>
    </source>
</evidence>
<dbReference type="SMART" id="SM00343">
    <property type="entry name" value="ZnF_C2HC"/>
    <property type="match status" value="2"/>
</dbReference>
<evidence type="ECO:0000256" key="1">
    <source>
        <dbReference type="PROSITE-ProRule" id="PRU00047"/>
    </source>
</evidence>
<accession>A0A7J0HAJ6</accession>
<evidence type="ECO:0000313" key="5">
    <source>
        <dbReference type="Proteomes" id="UP000585474"/>
    </source>
</evidence>
<dbReference type="PROSITE" id="PS50158">
    <property type="entry name" value="ZF_CCHC"/>
    <property type="match status" value="1"/>
</dbReference>
<sequence>MVKNNVFECHGFGHIATDCTNKKKTKGNKILTVTWSDSEKEEESDSGDEIENYMAFMTSAVETTKTSSKASDTEKSDESDGVVGSVEKESDDEDISELQQAYNQLYKESYKLANSNVKIEFLEKDAFDREGFKKALEDKVHKLETELANVHLSFKKFDAGSQKIDEIWNAQRTSFDMTGIGYKEKATTSSQLANKPYSTKAQGTSSMPNIEIMPTKSVPKCHQCGVKGHIRPHCPRLETKHVHAQFITSQVKPRHPKE</sequence>
<dbReference type="OrthoDB" id="1111569at2759"/>
<dbReference type="Proteomes" id="UP000585474">
    <property type="component" value="Unassembled WGS sequence"/>
</dbReference>
<dbReference type="GO" id="GO:0003676">
    <property type="term" value="F:nucleic acid binding"/>
    <property type="evidence" value="ECO:0007669"/>
    <property type="project" value="InterPro"/>
</dbReference>
<dbReference type="InterPro" id="IPR001878">
    <property type="entry name" value="Znf_CCHC"/>
</dbReference>
<keyword evidence="5" id="KW-1185">Reference proteome</keyword>
<feature type="region of interest" description="Disordered" evidence="2">
    <location>
        <begin position="64"/>
        <end position="94"/>
    </location>
</feature>
<reference evidence="4 5" key="1">
    <citation type="submission" date="2019-07" db="EMBL/GenBank/DDBJ databases">
        <title>De Novo Assembly of kiwifruit Actinidia rufa.</title>
        <authorList>
            <person name="Sugita-Konishi S."/>
            <person name="Sato K."/>
            <person name="Mori E."/>
            <person name="Abe Y."/>
            <person name="Kisaki G."/>
            <person name="Hamano K."/>
            <person name="Suezawa K."/>
            <person name="Otani M."/>
            <person name="Fukuda T."/>
            <person name="Manabe T."/>
            <person name="Gomi K."/>
            <person name="Tabuchi M."/>
            <person name="Akimitsu K."/>
            <person name="Kataoka I."/>
        </authorList>
    </citation>
    <scope>NUCLEOTIDE SEQUENCE [LARGE SCALE GENOMIC DNA]</scope>
    <source>
        <strain evidence="5">cv. Fuchu</strain>
    </source>
</reference>
<name>A0A7J0HAJ6_9ERIC</name>
<dbReference type="EMBL" id="BJWL01000028">
    <property type="protein sequence ID" value="GFZ20127.1"/>
    <property type="molecule type" value="Genomic_DNA"/>
</dbReference>
<gene>
    <name evidence="4" type="ORF">Acr_28g0008320</name>
</gene>
<dbReference type="AlphaFoldDB" id="A0A7J0HAJ6"/>
<keyword evidence="1" id="KW-0862">Zinc</keyword>
<evidence type="ECO:0000259" key="3">
    <source>
        <dbReference type="PROSITE" id="PS50158"/>
    </source>
</evidence>
<protein>
    <recommendedName>
        <fullName evidence="3">CCHC-type domain-containing protein</fullName>
    </recommendedName>
</protein>
<comment type="caution">
    <text evidence="4">The sequence shown here is derived from an EMBL/GenBank/DDBJ whole genome shotgun (WGS) entry which is preliminary data.</text>
</comment>
<dbReference type="GO" id="GO:0008270">
    <property type="term" value="F:zinc ion binding"/>
    <property type="evidence" value="ECO:0007669"/>
    <property type="project" value="UniProtKB-KW"/>
</dbReference>
<evidence type="ECO:0000313" key="4">
    <source>
        <dbReference type="EMBL" id="GFZ20127.1"/>
    </source>
</evidence>
<feature type="domain" description="CCHC-type" evidence="3">
    <location>
        <begin position="220"/>
        <end position="236"/>
    </location>
</feature>
<organism evidence="4 5">
    <name type="scientific">Actinidia rufa</name>
    <dbReference type="NCBI Taxonomy" id="165716"/>
    <lineage>
        <taxon>Eukaryota</taxon>
        <taxon>Viridiplantae</taxon>
        <taxon>Streptophyta</taxon>
        <taxon>Embryophyta</taxon>
        <taxon>Tracheophyta</taxon>
        <taxon>Spermatophyta</taxon>
        <taxon>Magnoliopsida</taxon>
        <taxon>eudicotyledons</taxon>
        <taxon>Gunneridae</taxon>
        <taxon>Pentapetalae</taxon>
        <taxon>asterids</taxon>
        <taxon>Ericales</taxon>
        <taxon>Actinidiaceae</taxon>
        <taxon>Actinidia</taxon>
    </lineage>
</organism>